<dbReference type="InterPro" id="IPR015854">
    <property type="entry name" value="ABC_transpr_LolD-like"/>
</dbReference>
<dbReference type="SUPFAM" id="SSF52540">
    <property type="entry name" value="P-loop containing nucleoside triphosphate hydrolases"/>
    <property type="match status" value="1"/>
</dbReference>
<comment type="caution">
    <text evidence="4">The sequence shown here is derived from an EMBL/GenBank/DDBJ whole genome shotgun (WGS) entry which is preliminary data.</text>
</comment>
<dbReference type="PANTHER" id="PTHR24220:SF685">
    <property type="entry name" value="ABC TRANSPORTER RELATED"/>
    <property type="match status" value="1"/>
</dbReference>
<dbReference type="PANTHER" id="PTHR24220">
    <property type="entry name" value="IMPORT ATP-BINDING PROTEIN"/>
    <property type="match status" value="1"/>
</dbReference>
<feature type="domain" description="ABC transporter" evidence="3">
    <location>
        <begin position="9"/>
        <end position="246"/>
    </location>
</feature>
<dbReference type="RefSeq" id="WP_344010827.1">
    <property type="nucleotide sequence ID" value="NZ_BAAAIZ010000014.1"/>
</dbReference>
<dbReference type="Proteomes" id="UP001500973">
    <property type="component" value="Unassembled WGS sequence"/>
</dbReference>
<evidence type="ECO:0000256" key="1">
    <source>
        <dbReference type="ARBA" id="ARBA00022741"/>
    </source>
</evidence>
<reference evidence="5" key="1">
    <citation type="journal article" date="2019" name="Int. J. Syst. Evol. Microbiol.">
        <title>The Global Catalogue of Microorganisms (GCM) 10K type strain sequencing project: providing services to taxonomists for standard genome sequencing and annotation.</title>
        <authorList>
            <consortium name="The Broad Institute Genomics Platform"/>
            <consortium name="The Broad Institute Genome Sequencing Center for Infectious Disease"/>
            <person name="Wu L."/>
            <person name="Ma J."/>
        </authorList>
    </citation>
    <scope>NUCLEOTIDE SEQUENCE [LARGE SCALE GENOMIC DNA]</scope>
    <source>
        <strain evidence="5">JCM 11756</strain>
    </source>
</reference>
<dbReference type="PROSITE" id="PS50893">
    <property type="entry name" value="ABC_TRANSPORTER_2"/>
    <property type="match status" value="1"/>
</dbReference>
<accession>A0ABP4JBQ5</accession>
<keyword evidence="1" id="KW-0547">Nucleotide-binding</keyword>
<keyword evidence="2 4" id="KW-0067">ATP-binding</keyword>
<proteinExistence type="predicted"/>
<dbReference type="Pfam" id="PF00005">
    <property type="entry name" value="ABC_tran"/>
    <property type="match status" value="1"/>
</dbReference>
<gene>
    <name evidence="4" type="ORF">GCM10009601_13490</name>
</gene>
<evidence type="ECO:0000313" key="4">
    <source>
        <dbReference type="EMBL" id="GAA1418217.1"/>
    </source>
</evidence>
<dbReference type="EMBL" id="BAAAIZ010000014">
    <property type="protein sequence ID" value="GAA1418217.1"/>
    <property type="molecule type" value="Genomic_DNA"/>
</dbReference>
<dbReference type="SMART" id="SM00382">
    <property type="entry name" value="AAA"/>
    <property type="match status" value="1"/>
</dbReference>
<dbReference type="InterPro" id="IPR003439">
    <property type="entry name" value="ABC_transporter-like_ATP-bd"/>
</dbReference>
<evidence type="ECO:0000259" key="3">
    <source>
        <dbReference type="PROSITE" id="PS50893"/>
    </source>
</evidence>
<dbReference type="InterPro" id="IPR027417">
    <property type="entry name" value="P-loop_NTPase"/>
</dbReference>
<dbReference type="GO" id="GO:0005524">
    <property type="term" value="F:ATP binding"/>
    <property type="evidence" value="ECO:0007669"/>
    <property type="project" value="UniProtKB-KW"/>
</dbReference>
<sequence length="247" mass="26284">MPHITDIRLPVVQLVRVCVEHHAAAAGRPALVEASVGFPERSLTAVVGPPGAGKTALLRCAAGRERPSRGRVFKGSRELAALDERELTQLRRLYVPRRPALPPAHTVYEHVTQAASVTGRVPSEAAVMEALRLVGLEEQAASRLTDLSAEQHKRVAIAAALPVGPRVMFVDEPSDGLDDAGVQRVMDAMRALVERAGYSVVIATRAPAVAAWADRAVLIGGGRVVGKIDWPTSDEIAAELADQPDVC</sequence>
<protein>
    <submittedName>
        <fullName evidence="4">ABC transporter ATP-binding protein</fullName>
    </submittedName>
</protein>
<evidence type="ECO:0000313" key="5">
    <source>
        <dbReference type="Proteomes" id="UP001500973"/>
    </source>
</evidence>
<dbReference type="InterPro" id="IPR003593">
    <property type="entry name" value="AAA+_ATPase"/>
</dbReference>
<keyword evidence="5" id="KW-1185">Reference proteome</keyword>
<dbReference type="Gene3D" id="3.40.50.300">
    <property type="entry name" value="P-loop containing nucleotide triphosphate hydrolases"/>
    <property type="match status" value="1"/>
</dbReference>
<evidence type="ECO:0000256" key="2">
    <source>
        <dbReference type="ARBA" id="ARBA00022840"/>
    </source>
</evidence>
<organism evidence="4 5">
    <name type="scientific">Streptomyces thermospinosisporus</name>
    <dbReference type="NCBI Taxonomy" id="161482"/>
    <lineage>
        <taxon>Bacteria</taxon>
        <taxon>Bacillati</taxon>
        <taxon>Actinomycetota</taxon>
        <taxon>Actinomycetes</taxon>
        <taxon>Kitasatosporales</taxon>
        <taxon>Streptomycetaceae</taxon>
        <taxon>Streptomyces</taxon>
    </lineage>
</organism>
<name>A0ABP4JBQ5_9ACTN</name>